<dbReference type="Pfam" id="PF16524">
    <property type="entry name" value="RisS_PPD"/>
    <property type="match status" value="1"/>
</dbReference>
<evidence type="ECO:0000256" key="10">
    <source>
        <dbReference type="ARBA" id="ARBA00022777"/>
    </source>
</evidence>
<evidence type="ECO:0000256" key="14">
    <source>
        <dbReference type="ARBA" id="ARBA00023136"/>
    </source>
</evidence>
<gene>
    <name evidence="19" type="ORF">DU000_02920</name>
</gene>
<evidence type="ECO:0000256" key="11">
    <source>
        <dbReference type="ARBA" id="ARBA00022840"/>
    </source>
</evidence>
<dbReference type="EMBL" id="QPGB01000001">
    <property type="protein sequence ID" value="RCS59676.1"/>
    <property type="molecule type" value="Genomic_DNA"/>
</dbReference>
<evidence type="ECO:0000313" key="20">
    <source>
        <dbReference type="Proteomes" id="UP000252357"/>
    </source>
</evidence>
<keyword evidence="20" id="KW-1185">Reference proteome</keyword>
<dbReference type="InterPro" id="IPR005467">
    <property type="entry name" value="His_kinase_dom"/>
</dbReference>
<evidence type="ECO:0000256" key="16">
    <source>
        <dbReference type="SAM" id="Phobius"/>
    </source>
</evidence>
<proteinExistence type="predicted"/>
<evidence type="ECO:0000256" key="6">
    <source>
        <dbReference type="ARBA" id="ARBA00022553"/>
    </source>
</evidence>
<comment type="catalytic activity">
    <reaction evidence="1">
        <text>ATP + protein L-histidine = ADP + protein N-phospho-L-histidine.</text>
        <dbReference type="EC" id="2.7.13.3"/>
    </reaction>
</comment>
<evidence type="ECO:0000256" key="1">
    <source>
        <dbReference type="ARBA" id="ARBA00000085"/>
    </source>
</evidence>
<dbReference type="SMART" id="SM00387">
    <property type="entry name" value="HATPase_c"/>
    <property type="match status" value="1"/>
</dbReference>
<dbReference type="Gene3D" id="3.30.565.10">
    <property type="entry name" value="Histidine kinase-like ATPase, C-terminal domain"/>
    <property type="match status" value="1"/>
</dbReference>
<dbReference type="Pfam" id="PF02518">
    <property type="entry name" value="HATPase_c"/>
    <property type="match status" value="1"/>
</dbReference>
<keyword evidence="8 16" id="KW-0812">Transmembrane</keyword>
<dbReference type="CDD" id="cd00075">
    <property type="entry name" value="HATPase"/>
    <property type="match status" value="1"/>
</dbReference>
<dbReference type="InterPro" id="IPR003594">
    <property type="entry name" value="HATPase_dom"/>
</dbReference>
<keyword evidence="14 16" id="KW-0472">Membrane</keyword>
<dbReference type="RefSeq" id="WP_114401823.1">
    <property type="nucleotide sequence ID" value="NZ_QPGB01000001.1"/>
</dbReference>
<feature type="domain" description="HAMP" evidence="18">
    <location>
        <begin position="198"/>
        <end position="250"/>
    </location>
</feature>
<evidence type="ECO:0000256" key="2">
    <source>
        <dbReference type="ARBA" id="ARBA00004429"/>
    </source>
</evidence>
<evidence type="ECO:0000259" key="17">
    <source>
        <dbReference type="PROSITE" id="PS50109"/>
    </source>
</evidence>
<feature type="compositionally biased region" description="Polar residues" evidence="15">
    <location>
        <begin position="482"/>
        <end position="500"/>
    </location>
</feature>
<dbReference type="SUPFAM" id="SSF55874">
    <property type="entry name" value="ATPase domain of HSP90 chaperone/DNA topoisomerase II/histidine kinase"/>
    <property type="match status" value="1"/>
</dbReference>
<dbReference type="InterPro" id="IPR050980">
    <property type="entry name" value="2C_sensor_his_kinase"/>
</dbReference>
<evidence type="ECO:0000256" key="7">
    <source>
        <dbReference type="ARBA" id="ARBA00022679"/>
    </source>
</evidence>
<dbReference type="EC" id="2.7.13.3" evidence="3"/>
<keyword evidence="4" id="KW-1003">Cell membrane</keyword>
<keyword evidence="10" id="KW-0418">Kinase</keyword>
<dbReference type="InterPro" id="IPR036097">
    <property type="entry name" value="HisK_dim/P_sf"/>
</dbReference>
<dbReference type="Pfam" id="PF00672">
    <property type="entry name" value="HAMP"/>
    <property type="match status" value="1"/>
</dbReference>
<dbReference type="GO" id="GO:0000155">
    <property type="term" value="F:phosphorelay sensor kinase activity"/>
    <property type="evidence" value="ECO:0007669"/>
    <property type="project" value="InterPro"/>
</dbReference>
<comment type="subcellular location">
    <subcellularLocation>
        <location evidence="2">Cell inner membrane</location>
        <topology evidence="2">Multi-pass membrane protein</topology>
    </subcellularLocation>
</comment>
<dbReference type="CDD" id="cd00082">
    <property type="entry name" value="HisKA"/>
    <property type="match status" value="1"/>
</dbReference>
<dbReference type="OrthoDB" id="9804645at2"/>
<keyword evidence="13" id="KW-0902">Two-component regulatory system</keyword>
<dbReference type="Gene3D" id="1.10.8.500">
    <property type="entry name" value="HAMP domain in histidine kinase"/>
    <property type="match status" value="1"/>
</dbReference>
<dbReference type="InterPro" id="IPR036890">
    <property type="entry name" value="HATPase_C_sf"/>
</dbReference>
<evidence type="ECO:0000256" key="3">
    <source>
        <dbReference type="ARBA" id="ARBA00012438"/>
    </source>
</evidence>
<dbReference type="PRINTS" id="PR00344">
    <property type="entry name" value="BCTRLSENSOR"/>
</dbReference>
<dbReference type="GO" id="GO:0005524">
    <property type="term" value="F:ATP binding"/>
    <property type="evidence" value="ECO:0007669"/>
    <property type="project" value="UniProtKB-KW"/>
</dbReference>
<feature type="region of interest" description="Disordered" evidence="15">
    <location>
        <begin position="478"/>
        <end position="500"/>
    </location>
</feature>
<keyword evidence="9" id="KW-0547">Nucleotide-binding</keyword>
<dbReference type="SMART" id="SM00388">
    <property type="entry name" value="HisKA"/>
    <property type="match status" value="1"/>
</dbReference>
<keyword evidence="7" id="KW-0808">Transferase</keyword>
<dbReference type="Proteomes" id="UP000252357">
    <property type="component" value="Unassembled WGS sequence"/>
</dbReference>
<dbReference type="AlphaFoldDB" id="A0A368L7S5"/>
<dbReference type="SUPFAM" id="SSF47384">
    <property type="entry name" value="Homodimeric domain of signal transducing histidine kinase"/>
    <property type="match status" value="1"/>
</dbReference>
<feature type="transmembrane region" description="Helical" evidence="16">
    <location>
        <begin position="178"/>
        <end position="200"/>
    </location>
</feature>
<dbReference type="Gene3D" id="1.10.287.130">
    <property type="match status" value="1"/>
</dbReference>
<evidence type="ECO:0000259" key="18">
    <source>
        <dbReference type="PROSITE" id="PS50885"/>
    </source>
</evidence>
<evidence type="ECO:0000256" key="15">
    <source>
        <dbReference type="SAM" id="MobiDB-lite"/>
    </source>
</evidence>
<comment type="caution">
    <text evidence="19">The sequence shown here is derived from an EMBL/GenBank/DDBJ whole genome shotgun (WGS) entry which is preliminary data.</text>
</comment>
<keyword evidence="12 16" id="KW-1133">Transmembrane helix</keyword>
<keyword evidence="6" id="KW-0597">Phosphoprotein</keyword>
<evidence type="ECO:0000256" key="13">
    <source>
        <dbReference type="ARBA" id="ARBA00023012"/>
    </source>
</evidence>
<dbReference type="Gene3D" id="3.30.450.300">
    <property type="entry name" value="Sensor histidine kinase RisS, periplasmic domain"/>
    <property type="match status" value="1"/>
</dbReference>
<dbReference type="PANTHER" id="PTHR44936:SF5">
    <property type="entry name" value="SENSOR HISTIDINE KINASE ENVZ"/>
    <property type="match status" value="1"/>
</dbReference>
<evidence type="ECO:0000256" key="9">
    <source>
        <dbReference type="ARBA" id="ARBA00022741"/>
    </source>
</evidence>
<dbReference type="InterPro" id="IPR003660">
    <property type="entry name" value="HAMP_dom"/>
</dbReference>
<dbReference type="SUPFAM" id="SSF158472">
    <property type="entry name" value="HAMP domain-like"/>
    <property type="match status" value="1"/>
</dbReference>
<dbReference type="PROSITE" id="PS50885">
    <property type="entry name" value="HAMP"/>
    <property type="match status" value="1"/>
</dbReference>
<protein>
    <recommendedName>
        <fullName evidence="3">histidine kinase</fullName>
        <ecNumber evidence="3">2.7.13.3</ecNumber>
    </recommendedName>
</protein>
<dbReference type="Pfam" id="PF00512">
    <property type="entry name" value="HisKA"/>
    <property type="match status" value="1"/>
</dbReference>
<evidence type="ECO:0000256" key="4">
    <source>
        <dbReference type="ARBA" id="ARBA00022475"/>
    </source>
</evidence>
<dbReference type="InterPro" id="IPR004358">
    <property type="entry name" value="Sig_transdc_His_kin-like_C"/>
</dbReference>
<dbReference type="PANTHER" id="PTHR44936">
    <property type="entry name" value="SENSOR PROTEIN CREC"/>
    <property type="match status" value="1"/>
</dbReference>
<evidence type="ECO:0000256" key="12">
    <source>
        <dbReference type="ARBA" id="ARBA00022989"/>
    </source>
</evidence>
<sequence length="500" mass="56940">MNPKSVTDWLTRLKQVKRVNPISRWRKIRLTLFWRTFLLIALLLGLSLFGWYRFFVWFERGPRAQQFAEQLVSVVNLTRTALIYADPRERQNLLSELAFNEGIRVLPLEPNDVTTPLPDRKLIQMVRGFIQLELGTETRIVGRVNDQPGFWVSFSIEDDWYWVYFPAEKVNRIPALEWLSWGLIAILLSVVGALIIGRFLNRPLAQLTKTAKQVANRQLPEALPVRGPMEIRLLTSAFNHMLQDLRQSEEDRALMLAGISHDLRTPLTRLRLELEMAPLDQSSRDGMVGDLDQMEGIVRQFTDFARLQHTDLLKTDIELATLIEETLKPYLQRQQIDQTSLSLHTALDSVPPIRGNPQELQRVLINLIENALHYGHLSSSLDQPTAAIPVRLDISLVQQGQTVILTMRDYGPGVPESALPILTQPFRRLNSARTDTKGTGLGLAIVDRIVRRHQGQLIIRNAAPSGLAFELHFPLQAKKRTPNSSPMRLPANTSQPDQQA</sequence>
<dbReference type="CDD" id="cd06225">
    <property type="entry name" value="HAMP"/>
    <property type="match status" value="1"/>
</dbReference>
<dbReference type="PROSITE" id="PS50109">
    <property type="entry name" value="HIS_KIN"/>
    <property type="match status" value="1"/>
</dbReference>
<dbReference type="InterPro" id="IPR038421">
    <property type="entry name" value="RisS_PPD_sf"/>
</dbReference>
<dbReference type="GO" id="GO:0005886">
    <property type="term" value="C:plasma membrane"/>
    <property type="evidence" value="ECO:0007669"/>
    <property type="project" value="UniProtKB-SubCell"/>
</dbReference>
<dbReference type="InterPro" id="IPR032408">
    <property type="entry name" value="RisS_PPD"/>
</dbReference>
<name>A0A368L7S5_9BURK</name>
<reference evidence="19 20" key="1">
    <citation type="journal article" date="2018" name="Int. J. Syst. Evol. Microbiol.">
        <title>Parvibium lacunae gen. nov., sp. nov., a new member of the family Alcaligenaceae isolated from a freshwater pond.</title>
        <authorList>
            <person name="Chen W.M."/>
            <person name="Xie P.B."/>
            <person name="Hsu M.Y."/>
            <person name="Sheu S.Y."/>
        </authorList>
    </citation>
    <scope>NUCLEOTIDE SEQUENCE [LARGE SCALE GENOMIC DNA]</scope>
    <source>
        <strain evidence="19 20">KMB9</strain>
    </source>
</reference>
<evidence type="ECO:0000256" key="8">
    <source>
        <dbReference type="ARBA" id="ARBA00022692"/>
    </source>
</evidence>
<feature type="transmembrane region" description="Helical" evidence="16">
    <location>
        <begin position="32"/>
        <end position="52"/>
    </location>
</feature>
<accession>A0A368L7S5</accession>
<keyword evidence="5" id="KW-0997">Cell inner membrane</keyword>
<organism evidence="19 20">
    <name type="scientific">Parvibium lacunae</name>
    <dbReference type="NCBI Taxonomy" id="1888893"/>
    <lineage>
        <taxon>Bacteria</taxon>
        <taxon>Pseudomonadati</taxon>
        <taxon>Pseudomonadota</taxon>
        <taxon>Betaproteobacteria</taxon>
        <taxon>Burkholderiales</taxon>
        <taxon>Alcaligenaceae</taxon>
        <taxon>Parvibium</taxon>
    </lineage>
</organism>
<evidence type="ECO:0000313" key="19">
    <source>
        <dbReference type="EMBL" id="RCS59676.1"/>
    </source>
</evidence>
<dbReference type="SMART" id="SM00304">
    <property type="entry name" value="HAMP"/>
    <property type="match status" value="1"/>
</dbReference>
<keyword evidence="11" id="KW-0067">ATP-binding</keyword>
<evidence type="ECO:0000256" key="5">
    <source>
        <dbReference type="ARBA" id="ARBA00022519"/>
    </source>
</evidence>
<dbReference type="InterPro" id="IPR003661">
    <property type="entry name" value="HisK_dim/P_dom"/>
</dbReference>
<feature type="domain" description="Histidine kinase" evidence="17">
    <location>
        <begin position="258"/>
        <end position="477"/>
    </location>
</feature>